<dbReference type="EMBL" id="VUBA01000026">
    <property type="protein sequence ID" value="MPQ83261.1"/>
    <property type="molecule type" value="Genomic_DNA"/>
</dbReference>
<sequence length="71" mass="7797">MPDAMKVDCAFKAGTLVAEVAFVHCTPVDYRKCPTSYSENILCVTRLYELLLSLVQTSKFALGVLPMTAPK</sequence>
<evidence type="ECO:0000313" key="1">
    <source>
        <dbReference type="EMBL" id="MPQ83261.1"/>
    </source>
</evidence>
<evidence type="ECO:0000313" key="3">
    <source>
        <dbReference type="Proteomes" id="UP000325438"/>
    </source>
</evidence>
<proteinExistence type="predicted"/>
<name>A0A5N7JPM2_9PSED</name>
<keyword evidence="4" id="KW-1185">Reference proteome</keyword>
<organism evidence="1 3">
    <name type="scientific">Pseudomonas kitaguniensis</name>
    <dbReference type="NCBI Taxonomy" id="2607908"/>
    <lineage>
        <taxon>Bacteria</taxon>
        <taxon>Pseudomonadati</taxon>
        <taxon>Pseudomonadota</taxon>
        <taxon>Gammaproteobacteria</taxon>
        <taxon>Pseudomonadales</taxon>
        <taxon>Pseudomonadaceae</taxon>
        <taxon>Pseudomonas</taxon>
    </lineage>
</organism>
<dbReference type="AlphaFoldDB" id="A0A5N7JPM2"/>
<protein>
    <submittedName>
        <fullName evidence="1">Uncharacterized protein</fullName>
    </submittedName>
</protein>
<comment type="caution">
    <text evidence="1">The sequence shown here is derived from an EMBL/GenBank/DDBJ whole genome shotgun (WGS) entry which is preliminary data.</text>
</comment>
<dbReference type="Proteomes" id="UP000325438">
    <property type="component" value="Unassembled WGS sequence"/>
</dbReference>
<evidence type="ECO:0000313" key="2">
    <source>
        <dbReference type="EMBL" id="MPR02655.1"/>
    </source>
</evidence>
<reference evidence="2 4" key="3">
    <citation type="journal article" date="2023" name="Plant Pathol.">
        <title>Dismantling and reorganizing Pseudomonas marginalis sensu#lato.</title>
        <authorList>
            <person name="Sawada H."/>
            <person name="Fujikawa T."/>
            <person name="Satou M."/>
        </authorList>
    </citation>
    <scope>NUCLEOTIDE SEQUENCE [LARGE SCALE GENOMIC DNA]</scope>
    <source>
        <strain evidence="2 4">MAFF 212408</strain>
    </source>
</reference>
<accession>A0A5N7JPM2</accession>
<reference evidence="2 4" key="2">
    <citation type="journal article" date="2020" name="Int. J. Syst. Evol. Microbiol.">
        <title>Pseudomonas kitaguniensis sp. nov., a pathogen causing bacterial rot of Welsh onion in Japan.</title>
        <authorList>
            <person name="Sawada H."/>
            <person name="Fujikawa T."/>
            <person name="Nishiwaki Y."/>
            <person name="Horita H."/>
        </authorList>
    </citation>
    <scope>NUCLEOTIDE SEQUENCE [LARGE SCALE GENOMIC DNA]</scope>
    <source>
        <strain evidence="2 4">MAFF 212408</strain>
    </source>
</reference>
<gene>
    <name evidence="2" type="ORF">F0169_11610</name>
    <name evidence="1" type="ORF">F0170_04210</name>
</gene>
<evidence type="ECO:0000313" key="4">
    <source>
        <dbReference type="Proteomes" id="UP000326112"/>
    </source>
</evidence>
<dbReference type="EMBL" id="VUAZ01000061">
    <property type="protein sequence ID" value="MPR02655.1"/>
    <property type="molecule type" value="Genomic_DNA"/>
</dbReference>
<reference evidence="1 3" key="1">
    <citation type="submission" date="2019-09" db="EMBL/GenBank/DDBJ databases">
        <title>The draft genomes of Allium pathogen Pseudomonas sp.</title>
        <authorList>
            <person name="Fujikawa T."/>
            <person name="Sawada H."/>
        </authorList>
    </citation>
    <scope>NUCLEOTIDE SEQUENCE [LARGE SCALE GENOMIC DNA]</scope>
    <source>
        <strain evidence="1 3">MAFF 730085</strain>
    </source>
</reference>
<dbReference type="Proteomes" id="UP000326112">
    <property type="component" value="Unassembled WGS sequence"/>
</dbReference>